<name>A0ABD3C2J2_9LAMI</name>
<dbReference type="CDD" id="cd00121">
    <property type="entry name" value="MATH"/>
    <property type="match status" value="2"/>
</dbReference>
<protein>
    <recommendedName>
        <fullName evidence="1">MATH domain-containing protein</fullName>
    </recommendedName>
</protein>
<evidence type="ECO:0000313" key="2">
    <source>
        <dbReference type="EMBL" id="KAL3623689.1"/>
    </source>
</evidence>
<organism evidence="2 3">
    <name type="scientific">Castilleja foliolosa</name>
    <dbReference type="NCBI Taxonomy" id="1961234"/>
    <lineage>
        <taxon>Eukaryota</taxon>
        <taxon>Viridiplantae</taxon>
        <taxon>Streptophyta</taxon>
        <taxon>Embryophyta</taxon>
        <taxon>Tracheophyta</taxon>
        <taxon>Spermatophyta</taxon>
        <taxon>Magnoliopsida</taxon>
        <taxon>eudicotyledons</taxon>
        <taxon>Gunneridae</taxon>
        <taxon>Pentapetalae</taxon>
        <taxon>asterids</taxon>
        <taxon>lamiids</taxon>
        <taxon>Lamiales</taxon>
        <taxon>Orobanchaceae</taxon>
        <taxon>Pedicularideae</taxon>
        <taxon>Castillejinae</taxon>
        <taxon>Castilleja</taxon>
    </lineage>
</organism>
<accession>A0ABD3C2J2</accession>
<feature type="domain" description="MATH" evidence="1">
    <location>
        <begin position="8"/>
        <end position="137"/>
    </location>
</feature>
<dbReference type="InterPro" id="IPR002083">
    <property type="entry name" value="MATH/TRAF_dom"/>
</dbReference>
<dbReference type="AlphaFoldDB" id="A0ABD3C2J2"/>
<dbReference type="Pfam" id="PF22486">
    <property type="entry name" value="MATH_2"/>
    <property type="match status" value="2"/>
</dbReference>
<gene>
    <name evidence="2" type="ORF">CASFOL_032505</name>
</gene>
<dbReference type="Proteomes" id="UP001632038">
    <property type="component" value="Unassembled WGS sequence"/>
</dbReference>
<evidence type="ECO:0000259" key="1">
    <source>
        <dbReference type="PROSITE" id="PS50144"/>
    </source>
</evidence>
<proteinExistence type="predicted"/>
<dbReference type="PROSITE" id="PS50144">
    <property type="entry name" value="MATH"/>
    <property type="match status" value="2"/>
</dbReference>
<comment type="caution">
    <text evidence="2">The sequence shown here is derived from an EMBL/GenBank/DDBJ whole genome shotgun (WGS) entry which is preliminary data.</text>
</comment>
<dbReference type="Gene3D" id="2.60.210.10">
    <property type="entry name" value="Apoptosis, Tumor Necrosis Factor Receptor Associated Protein 2, Chain A"/>
    <property type="match status" value="2"/>
</dbReference>
<evidence type="ECO:0000313" key="3">
    <source>
        <dbReference type="Proteomes" id="UP001632038"/>
    </source>
</evidence>
<dbReference type="PANTHER" id="PTHR46162">
    <property type="entry name" value="TRAF-LIKE FAMILY PROTEIN"/>
    <property type="match status" value="1"/>
</dbReference>
<feature type="domain" description="MATH" evidence="1">
    <location>
        <begin position="158"/>
        <end position="287"/>
    </location>
</feature>
<dbReference type="EMBL" id="JAVIJP010000054">
    <property type="protein sequence ID" value="KAL3623689.1"/>
    <property type="molecule type" value="Genomic_DNA"/>
</dbReference>
<dbReference type="SUPFAM" id="SSF49599">
    <property type="entry name" value="TRAF domain-like"/>
    <property type="match status" value="2"/>
</dbReference>
<dbReference type="SMART" id="SM00061">
    <property type="entry name" value="MATH"/>
    <property type="match status" value="2"/>
</dbReference>
<reference evidence="3" key="1">
    <citation type="journal article" date="2024" name="IScience">
        <title>Strigolactones Initiate the Formation of Haustorium-like Structures in Castilleja.</title>
        <authorList>
            <person name="Buerger M."/>
            <person name="Peterson D."/>
            <person name="Chory J."/>
        </authorList>
    </citation>
    <scope>NUCLEOTIDE SEQUENCE [LARGE SCALE GENOMIC DNA]</scope>
</reference>
<sequence length="299" mass="34423">METRVVSPANFLLKIDSFSLLHKHGIYELKTKEFKSGDYKWRLVIYPNGKDEEGYISIYLAIADKSALPSTWEVNATFSICLFNHISDNYRYSIGSAVRFHALKPEWGFKKFISKKNLTDLSKGYLVDDKCVFGAEIFVNEHKTVTQSLSLNSVYTDPYKREFKISNFSILKEKWVSKVFEVGGHKWKIEAHPNGCEEETGRSLSIFLSHIVSNNRPSSERVCPCFTMRVKDQSSDHKHHQMTLSDRWFSASEAYDWGWYSFIELSSLKDPNKGFIVNDCCLLEIEITVVFAVSTTRST</sequence>
<keyword evidence="3" id="KW-1185">Reference proteome</keyword>
<dbReference type="PANTHER" id="PTHR46162:SF20">
    <property type="entry name" value="UBIQUITIN CARBOXYL-TERMINAL HYDROLASE 7-LIKE ISOFORM X1"/>
    <property type="match status" value="1"/>
</dbReference>
<dbReference type="InterPro" id="IPR008974">
    <property type="entry name" value="TRAF-like"/>
</dbReference>